<gene>
    <name evidence="2" type="ORF">SGM_4015</name>
</gene>
<dbReference type="eggNOG" id="ENOG50325DF">
    <property type="taxonomic scope" value="Bacteria"/>
</dbReference>
<feature type="compositionally biased region" description="Basic and acidic residues" evidence="1">
    <location>
        <begin position="119"/>
        <end position="134"/>
    </location>
</feature>
<feature type="region of interest" description="Disordered" evidence="1">
    <location>
        <begin position="26"/>
        <end position="134"/>
    </location>
</feature>
<dbReference type="Proteomes" id="UP000003022">
    <property type="component" value="Unassembled WGS sequence"/>
</dbReference>
<proteinExistence type="predicted"/>
<keyword evidence="3" id="KW-1185">Reference proteome</keyword>
<feature type="region of interest" description="Disordered" evidence="1">
    <location>
        <begin position="151"/>
        <end position="185"/>
    </location>
</feature>
<evidence type="ECO:0000256" key="1">
    <source>
        <dbReference type="SAM" id="MobiDB-lite"/>
    </source>
</evidence>
<organism evidence="2 3">
    <name type="scientific">Streptomyces griseoaurantiacus M045</name>
    <dbReference type="NCBI Taxonomy" id="996637"/>
    <lineage>
        <taxon>Bacteria</taxon>
        <taxon>Bacillati</taxon>
        <taxon>Actinomycetota</taxon>
        <taxon>Actinomycetes</taxon>
        <taxon>Kitasatosporales</taxon>
        <taxon>Streptomycetaceae</taxon>
        <taxon>Streptomyces</taxon>
        <taxon>Streptomyces aurantiacus group</taxon>
    </lineage>
</organism>
<dbReference type="STRING" id="996637.SGM_4015"/>
<feature type="compositionally biased region" description="Basic residues" evidence="1">
    <location>
        <begin position="27"/>
        <end position="48"/>
    </location>
</feature>
<name>F3NLK1_9ACTN</name>
<reference evidence="2 3" key="1">
    <citation type="journal article" date="2011" name="J. Bacteriol.">
        <title>Draft genome sequence of the marine bacterium Streptomyces griseoaurantiacus M045, which produces novel manumycin-type antibiotics with a pABA core component.</title>
        <authorList>
            <person name="Li F."/>
            <person name="Jiang P."/>
            <person name="Zheng H."/>
            <person name="Wang S."/>
            <person name="Zhao G."/>
            <person name="Qin S."/>
            <person name="Liu Z."/>
        </authorList>
    </citation>
    <scope>NUCLEOTIDE SEQUENCE [LARGE SCALE GENOMIC DNA]</scope>
    <source>
        <strain evidence="2 3">M045</strain>
    </source>
</reference>
<evidence type="ECO:0000313" key="3">
    <source>
        <dbReference type="Proteomes" id="UP000003022"/>
    </source>
</evidence>
<dbReference type="AlphaFoldDB" id="F3NLK1"/>
<evidence type="ECO:0000313" key="2">
    <source>
        <dbReference type="EMBL" id="EGG45927.1"/>
    </source>
</evidence>
<comment type="caution">
    <text evidence="2">The sequence shown here is derived from an EMBL/GenBank/DDBJ whole genome shotgun (WGS) entry which is preliminary data.</text>
</comment>
<accession>F3NLK1</accession>
<sequence>MGERGVAVLARREDVGALAAATVAGGRCRRPGTRRGALRGHGRGKRGQKSGNEHAYGRGLQEPGDSAGSSQSVQEGAGGVPWHGRTSGAEVGPDVTAGTPAIEHEHASLLNPLGADSWRSPEKKSERSREEEGIGRSRIVCRYVYSTTSVRRRRSDRSTGAGVTEVQHDGGFPESGETGARSEVRSGTAALFAAQVP</sequence>
<protein>
    <submittedName>
        <fullName evidence="2">Uncharacterized protein</fullName>
    </submittedName>
</protein>
<dbReference type="EMBL" id="AEYX01000039">
    <property type="protein sequence ID" value="EGG45927.1"/>
    <property type="molecule type" value="Genomic_DNA"/>
</dbReference>